<keyword evidence="16 18" id="KW-0456">Lyase</keyword>
<dbReference type="PANTHER" id="PTHR43622">
    <property type="entry name" value="3-DEHYDROQUINATE SYNTHASE"/>
    <property type="match status" value="1"/>
</dbReference>
<dbReference type="InterPro" id="IPR050071">
    <property type="entry name" value="Dehydroquinate_synthase"/>
</dbReference>
<name>A0A365L0Z3_9BACL</name>
<organism evidence="21 22">
    <name type="scientific">Planococcus halotolerans</name>
    <dbReference type="NCBI Taxonomy" id="2233542"/>
    <lineage>
        <taxon>Bacteria</taxon>
        <taxon>Bacillati</taxon>
        <taxon>Bacillota</taxon>
        <taxon>Bacilli</taxon>
        <taxon>Bacillales</taxon>
        <taxon>Caryophanaceae</taxon>
        <taxon>Planococcus</taxon>
    </lineage>
</organism>
<feature type="binding site" evidence="18">
    <location>
        <begin position="168"/>
        <end position="171"/>
    </location>
    <ligand>
        <name>NAD(+)</name>
        <dbReference type="ChEBI" id="CHEBI:57540"/>
    </ligand>
</feature>
<comment type="similarity">
    <text evidence="6 18">Belongs to the sugar phosphate cyclases superfamily. Dehydroquinate synthase family.</text>
</comment>
<dbReference type="Proteomes" id="UP000251002">
    <property type="component" value="Unassembled WGS sequence"/>
</dbReference>
<reference evidence="21 22" key="1">
    <citation type="submission" date="2018-06" db="EMBL/GenBank/DDBJ databases">
        <title>The draft genome sequences of strains SCU63 and S1.</title>
        <authorList>
            <person name="Gan L."/>
        </authorList>
    </citation>
    <scope>NUCLEOTIDE SEQUENCE [LARGE SCALE GENOMIC DNA]</scope>
    <source>
        <strain evidence="21 22">SCU63</strain>
    </source>
</reference>
<keyword evidence="13 18" id="KW-0862">Zinc</keyword>
<keyword evidence="11 18" id="KW-0479">Metal-binding</keyword>
<keyword evidence="12 18" id="KW-0547">Nucleotide-binding</keyword>
<dbReference type="InterPro" id="IPR016037">
    <property type="entry name" value="DHQ_synth_AroB"/>
</dbReference>
<feature type="domain" description="3-dehydroquinate synthase N-terminal" evidence="19">
    <location>
        <begin position="68"/>
        <end position="178"/>
    </location>
</feature>
<dbReference type="Gene3D" id="1.20.1090.10">
    <property type="entry name" value="Dehydroquinate synthase-like - alpha domain"/>
    <property type="match status" value="1"/>
</dbReference>
<evidence type="ECO:0000256" key="9">
    <source>
        <dbReference type="ARBA" id="ARBA00022490"/>
    </source>
</evidence>
<evidence type="ECO:0000256" key="10">
    <source>
        <dbReference type="ARBA" id="ARBA00022605"/>
    </source>
</evidence>
<feature type="binding site" evidence="18">
    <location>
        <position position="262"/>
    </location>
    <ligand>
        <name>Zn(2+)</name>
        <dbReference type="ChEBI" id="CHEBI:29105"/>
    </ligand>
</feature>
<evidence type="ECO:0000256" key="16">
    <source>
        <dbReference type="ARBA" id="ARBA00023239"/>
    </source>
</evidence>
<evidence type="ECO:0000256" key="2">
    <source>
        <dbReference type="ARBA" id="ARBA00001911"/>
    </source>
</evidence>
<protein>
    <recommendedName>
        <fullName evidence="8 18">3-dehydroquinate synthase</fullName>
        <shortName evidence="18">DHQS</shortName>
        <ecNumber evidence="7 18">4.2.3.4</ecNumber>
    </recommendedName>
</protein>
<comment type="subcellular location">
    <subcellularLocation>
        <location evidence="4 18">Cytoplasm</location>
    </subcellularLocation>
</comment>
<evidence type="ECO:0000256" key="11">
    <source>
        <dbReference type="ARBA" id="ARBA00022723"/>
    </source>
</evidence>
<evidence type="ECO:0000256" key="18">
    <source>
        <dbReference type="HAMAP-Rule" id="MF_00110"/>
    </source>
</evidence>
<dbReference type="SUPFAM" id="SSF56796">
    <property type="entry name" value="Dehydroquinate synthase-like"/>
    <property type="match status" value="1"/>
</dbReference>
<comment type="cofactor">
    <cofactor evidence="18">
        <name>Co(2+)</name>
        <dbReference type="ChEBI" id="CHEBI:48828"/>
    </cofactor>
    <cofactor evidence="18">
        <name>Zn(2+)</name>
        <dbReference type="ChEBI" id="CHEBI:29105"/>
    </cofactor>
    <text evidence="18">Binds 1 divalent metal cation per subunit. Can use either Co(2+) or Zn(2+).</text>
</comment>
<dbReference type="UniPathway" id="UPA00053">
    <property type="reaction ID" value="UER00085"/>
</dbReference>
<feature type="binding site" evidence="18">
    <location>
        <position position="183"/>
    </location>
    <ligand>
        <name>Zn(2+)</name>
        <dbReference type="ChEBI" id="CHEBI:29105"/>
    </ligand>
</feature>
<dbReference type="FunFam" id="3.40.50.1970:FF:000007">
    <property type="entry name" value="Pentafunctional AROM polypeptide"/>
    <property type="match status" value="1"/>
</dbReference>
<dbReference type="PIRSF" id="PIRSF001455">
    <property type="entry name" value="DHQ_synth"/>
    <property type="match status" value="1"/>
</dbReference>
<feature type="domain" description="3-dehydroquinate synthase C-terminal" evidence="20">
    <location>
        <begin position="180"/>
        <end position="317"/>
    </location>
</feature>
<comment type="cofactor">
    <cofactor evidence="2 18">
        <name>NAD(+)</name>
        <dbReference type="ChEBI" id="CHEBI:57540"/>
    </cofactor>
</comment>
<dbReference type="EMBL" id="QLZR01000002">
    <property type="protein sequence ID" value="RAZ79104.1"/>
    <property type="molecule type" value="Genomic_DNA"/>
</dbReference>
<dbReference type="InterPro" id="IPR030963">
    <property type="entry name" value="DHQ_synth_fam"/>
</dbReference>
<comment type="cofactor">
    <cofactor evidence="3">
        <name>Zn(2+)</name>
        <dbReference type="ChEBI" id="CHEBI:29105"/>
    </cofactor>
</comment>
<evidence type="ECO:0000256" key="1">
    <source>
        <dbReference type="ARBA" id="ARBA00001393"/>
    </source>
</evidence>
<evidence type="ECO:0000259" key="20">
    <source>
        <dbReference type="Pfam" id="PF24621"/>
    </source>
</evidence>
<dbReference type="PANTHER" id="PTHR43622:SF7">
    <property type="entry name" value="3-DEHYDROQUINATE SYNTHASE, CHLOROPLASTIC"/>
    <property type="match status" value="1"/>
</dbReference>
<dbReference type="Pfam" id="PF01761">
    <property type="entry name" value="DHQ_synthase"/>
    <property type="match status" value="1"/>
</dbReference>
<dbReference type="AlphaFoldDB" id="A0A365L0Z3"/>
<evidence type="ECO:0000256" key="12">
    <source>
        <dbReference type="ARBA" id="ARBA00022741"/>
    </source>
</evidence>
<proteinExistence type="inferred from homology"/>
<keyword evidence="22" id="KW-1185">Reference proteome</keyword>
<comment type="pathway">
    <text evidence="5 18">Metabolic intermediate biosynthesis; chorismate biosynthesis; chorismate from D-erythrose 4-phosphate and phosphoenolpyruvate: step 2/7.</text>
</comment>
<keyword evidence="17 18" id="KW-0170">Cobalt</keyword>
<evidence type="ECO:0000256" key="8">
    <source>
        <dbReference type="ARBA" id="ARBA00017684"/>
    </source>
</evidence>
<evidence type="ECO:0000313" key="22">
    <source>
        <dbReference type="Proteomes" id="UP000251002"/>
    </source>
</evidence>
<evidence type="ECO:0000256" key="6">
    <source>
        <dbReference type="ARBA" id="ARBA00005412"/>
    </source>
</evidence>
<dbReference type="Pfam" id="PF24621">
    <property type="entry name" value="DHQS_C"/>
    <property type="match status" value="1"/>
</dbReference>
<feature type="binding site" evidence="18">
    <location>
        <begin position="129"/>
        <end position="130"/>
    </location>
    <ligand>
        <name>NAD(+)</name>
        <dbReference type="ChEBI" id="CHEBI:57540"/>
    </ligand>
</feature>
<dbReference type="NCBIfam" id="TIGR01357">
    <property type="entry name" value="aroB"/>
    <property type="match status" value="1"/>
</dbReference>
<dbReference type="InterPro" id="IPR056179">
    <property type="entry name" value="DHQS_C"/>
</dbReference>
<evidence type="ECO:0000256" key="14">
    <source>
        <dbReference type="ARBA" id="ARBA00023027"/>
    </source>
</evidence>
<keyword evidence="10 18" id="KW-0028">Amino-acid biosynthesis</keyword>
<dbReference type="CDD" id="cd08195">
    <property type="entry name" value="DHQS"/>
    <property type="match status" value="1"/>
</dbReference>
<dbReference type="GO" id="GO:0003856">
    <property type="term" value="F:3-dehydroquinate synthase activity"/>
    <property type="evidence" value="ECO:0007669"/>
    <property type="project" value="UniProtKB-UniRule"/>
</dbReference>
<dbReference type="GO" id="GO:0008652">
    <property type="term" value="P:amino acid biosynthetic process"/>
    <property type="evidence" value="ECO:0007669"/>
    <property type="project" value="UniProtKB-KW"/>
</dbReference>
<dbReference type="InterPro" id="IPR030960">
    <property type="entry name" value="DHQS/DOIS_N"/>
</dbReference>
<dbReference type="GO" id="GO:0005737">
    <property type="term" value="C:cytoplasm"/>
    <property type="evidence" value="ECO:0007669"/>
    <property type="project" value="UniProtKB-SubCell"/>
</dbReference>
<keyword evidence="9 18" id="KW-0963">Cytoplasm</keyword>
<dbReference type="RefSeq" id="WP_112222692.1">
    <property type="nucleotide sequence ID" value="NZ_CP047673.1"/>
</dbReference>
<evidence type="ECO:0000256" key="4">
    <source>
        <dbReference type="ARBA" id="ARBA00004496"/>
    </source>
</evidence>
<feature type="binding site" evidence="18">
    <location>
        <position position="141"/>
    </location>
    <ligand>
        <name>NAD(+)</name>
        <dbReference type="ChEBI" id="CHEBI:57540"/>
    </ligand>
</feature>
<dbReference type="GO" id="GO:0009073">
    <property type="term" value="P:aromatic amino acid family biosynthetic process"/>
    <property type="evidence" value="ECO:0007669"/>
    <property type="project" value="UniProtKB-KW"/>
</dbReference>
<feature type="binding site" evidence="18">
    <location>
        <begin position="105"/>
        <end position="109"/>
    </location>
    <ligand>
        <name>NAD(+)</name>
        <dbReference type="ChEBI" id="CHEBI:57540"/>
    </ligand>
</feature>
<accession>A0A365L0Z3</accession>
<evidence type="ECO:0000256" key="15">
    <source>
        <dbReference type="ARBA" id="ARBA00023141"/>
    </source>
</evidence>
<evidence type="ECO:0000256" key="5">
    <source>
        <dbReference type="ARBA" id="ARBA00004661"/>
    </source>
</evidence>
<feature type="binding site" evidence="18">
    <location>
        <position position="245"/>
    </location>
    <ligand>
        <name>Zn(2+)</name>
        <dbReference type="ChEBI" id="CHEBI:29105"/>
    </ligand>
</feature>
<evidence type="ECO:0000256" key="17">
    <source>
        <dbReference type="ARBA" id="ARBA00023285"/>
    </source>
</evidence>
<keyword evidence="15 18" id="KW-0057">Aromatic amino acid biosynthesis</keyword>
<dbReference type="GO" id="GO:0046872">
    <property type="term" value="F:metal ion binding"/>
    <property type="evidence" value="ECO:0007669"/>
    <property type="project" value="UniProtKB-KW"/>
</dbReference>
<comment type="function">
    <text evidence="18">Catalyzes the conversion of 3-deoxy-D-arabino-heptulosonate 7-phosphate (DAHP) to dehydroquinate (DHQ).</text>
</comment>
<evidence type="ECO:0000256" key="13">
    <source>
        <dbReference type="ARBA" id="ARBA00022833"/>
    </source>
</evidence>
<comment type="caution">
    <text evidence="21">The sequence shown here is derived from an EMBL/GenBank/DDBJ whole genome shotgun (WGS) entry which is preliminary data.</text>
</comment>
<dbReference type="HAMAP" id="MF_00110">
    <property type="entry name" value="DHQ_synthase"/>
    <property type="match status" value="1"/>
</dbReference>
<comment type="catalytic activity">
    <reaction evidence="1 18">
        <text>7-phospho-2-dehydro-3-deoxy-D-arabino-heptonate = 3-dehydroquinate + phosphate</text>
        <dbReference type="Rhea" id="RHEA:21968"/>
        <dbReference type="ChEBI" id="CHEBI:32364"/>
        <dbReference type="ChEBI" id="CHEBI:43474"/>
        <dbReference type="ChEBI" id="CHEBI:58394"/>
        <dbReference type="EC" id="4.2.3.4"/>
    </reaction>
</comment>
<dbReference type="EC" id="4.2.3.4" evidence="7 18"/>
<dbReference type="Gene3D" id="3.40.50.1970">
    <property type="match status" value="1"/>
</dbReference>
<dbReference type="GO" id="GO:0009423">
    <property type="term" value="P:chorismate biosynthetic process"/>
    <property type="evidence" value="ECO:0007669"/>
    <property type="project" value="UniProtKB-UniRule"/>
</dbReference>
<dbReference type="GO" id="GO:0000166">
    <property type="term" value="F:nucleotide binding"/>
    <property type="evidence" value="ECO:0007669"/>
    <property type="project" value="UniProtKB-KW"/>
</dbReference>
<keyword evidence="14 18" id="KW-0520">NAD</keyword>
<evidence type="ECO:0000259" key="19">
    <source>
        <dbReference type="Pfam" id="PF01761"/>
    </source>
</evidence>
<evidence type="ECO:0000256" key="7">
    <source>
        <dbReference type="ARBA" id="ARBA00013031"/>
    </source>
</evidence>
<sequence length="359" mass="39332">MTMLTVEAANPYKVHIGHGALNAFDESYRELFAGADKIAIIADAQVAALHLDHLKASLDFADKLAVKEIPAGEQSKSMETFMECQSFLLENDFSRKSLVLAFGGGATGDVVGFVASTFMRGISYIQIPTTILAHDSAVGGKTAINHALGKNMIGTFHQPAAVIYDTYFLETLPDKEIRSGMAEVIKHAFISNENWLLELLAVKNLPEMSKEQLAVNLERGIAVKAAIVEEDEFESGVRKFLNFGHTLAHAIEALSGYGKITHGEAVAIGMAYALELSGHKKLPEFLEWCLFNGYPLEIIENFSFEKLAGIMKKDKKSSGGLLNFVLLKETGRPFMATIDEKEAEKAYDALRSKIGEMHI</sequence>
<feature type="binding site" evidence="18">
    <location>
        <position position="150"/>
    </location>
    <ligand>
        <name>NAD(+)</name>
        <dbReference type="ChEBI" id="CHEBI:57540"/>
    </ligand>
</feature>
<evidence type="ECO:0000256" key="3">
    <source>
        <dbReference type="ARBA" id="ARBA00001947"/>
    </source>
</evidence>
<comment type="caution">
    <text evidence="18">Lacks conserved residue(s) required for the propagation of feature annotation.</text>
</comment>
<gene>
    <name evidence="18" type="primary">aroB</name>
    <name evidence="21" type="ORF">DP120_05670</name>
</gene>
<evidence type="ECO:0000313" key="21">
    <source>
        <dbReference type="EMBL" id="RAZ79104.1"/>
    </source>
</evidence>